<keyword evidence="2" id="KW-1185">Reference proteome</keyword>
<dbReference type="Proteomes" id="UP000243374">
    <property type="component" value="Unassembled WGS sequence"/>
</dbReference>
<name>A0A662ZF71_9GAMM</name>
<dbReference type="AlphaFoldDB" id="A0A662ZF71"/>
<accession>A0A662ZF71</accession>
<organism evidence="1 2">
    <name type="scientific">Succinivibrio dextrinosolvens</name>
    <dbReference type="NCBI Taxonomy" id="83771"/>
    <lineage>
        <taxon>Bacteria</taxon>
        <taxon>Pseudomonadati</taxon>
        <taxon>Pseudomonadota</taxon>
        <taxon>Gammaproteobacteria</taxon>
        <taxon>Aeromonadales</taxon>
        <taxon>Succinivibrionaceae</taxon>
        <taxon>Succinivibrio</taxon>
    </lineage>
</organism>
<reference evidence="1 2" key="1">
    <citation type="submission" date="2016-10" db="EMBL/GenBank/DDBJ databases">
        <authorList>
            <person name="Varghese N."/>
            <person name="Submissions S."/>
        </authorList>
    </citation>
    <scope>NUCLEOTIDE SEQUENCE [LARGE SCALE GENOMIC DNA]</scope>
    <source>
        <strain evidence="1 2">22B</strain>
    </source>
</reference>
<protein>
    <submittedName>
        <fullName evidence="1">Uncharacterized protein</fullName>
    </submittedName>
</protein>
<dbReference type="RefSeq" id="WP_074841957.1">
    <property type="nucleotide sequence ID" value="NZ_CP047056.1"/>
</dbReference>
<sequence>MTRNEYVEKMHQIIKERKHDDETKYAEIPDYIERYTNKHIPVIAVGSHGSISTKQKIKT</sequence>
<dbReference type="EMBL" id="FOSF01000126">
    <property type="protein sequence ID" value="SFK58910.1"/>
    <property type="molecule type" value="Genomic_DNA"/>
</dbReference>
<proteinExistence type="predicted"/>
<evidence type="ECO:0000313" key="1">
    <source>
        <dbReference type="EMBL" id="SFK58910.1"/>
    </source>
</evidence>
<gene>
    <name evidence="1" type="ORF">SAMN04487865_11261</name>
</gene>
<evidence type="ECO:0000313" key="2">
    <source>
        <dbReference type="Proteomes" id="UP000243374"/>
    </source>
</evidence>